<accession>A0A3R9QI89</accession>
<keyword evidence="1" id="KW-0472">Membrane</keyword>
<keyword evidence="1" id="KW-0812">Transmembrane</keyword>
<name>A0A3R9QI89_ACIPI</name>
<proteinExistence type="predicted"/>
<keyword evidence="1" id="KW-1133">Transmembrane helix</keyword>
<dbReference type="EMBL" id="RFEW01000011">
    <property type="protein sequence ID" value="RSO57918.1"/>
    <property type="molecule type" value="Genomic_DNA"/>
</dbReference>
<protein>
    <submittedName>
        <fullName evidence="2">Uncharacterized protein</fullName>
    </submittedName>
</protein>
<evidence type="ECO:0000256" key="1">
    <source>
        <dbReference type="SAM" id="Phobius"/>
    </source>
</evidence>
<comment type="caution">
    <text evidence="2">The sequence shown here is derived from an EMBL/GenBank/DDBJ whole genome shotgun (WGS) entry which is preliminary data.</text>
</comment>
<dbReference type="RefSeq" id="WP_017387516.1">
    <property type="nucleotide sequence ID" value="NZ_BKDB01000052.1"/>
</dbReference>
<reference evidence="2 3" key="1">
    <citation type="submission" date="2018-10" db="EMBL/GenBank/DDBJ databases">
        <title>GWAS and RNA-Seq identify cryptic mechanisms of antimicrobial resistance in Acinetobacter baumannii.</title>
        <authorList>
            <person name="Sahl J.W."/>
        </authorList>
    </citation>
    <scope>NUCLEOTIDE SEQUENCE [LARGE SCALE GENOMIC DNA]</scope>
    <source>
        <strain evidence="2 3">TG41884</strain>
    </source>
</reference>
<dbReference type="AlphaFoldDB" id="A0A3R9QI89"/>
<feature type="transmembrane region" description="Helical" evidence="1">
    <location>
        <begin position="148"/>
        <end position="176"/>
    </location>
</feature>
<evidence type="ECO:0000313" key="3">
    <source>
        <dbReference type="Proteomes" id="UP000271320"/>
    </source>
</evidence>
<gene>
    <name evidence="2" type="ORF">EA752_13745</name>
</gene>
<evidence type="ECO:0000313" key="2">
    <source>
        <dbReference type="EMBL" id="RSO57918.1"/>
    </source>
</evidence>
<sequence>MNKFFYSGLYLVLFLLVVIFFCTSIPAAKLKIFNVTHSNWIQLEKFQILNYEIKCSSPWGRGGDKMANLAVSYQYNYGNKSYLQQDKIFYRIYKTYIFERCDSFKEKNKEIFNKAVKDQTIKLFINKNSPNTSKLFLSNKEFNYRLSWLSIFFSEIQGILLTLLAIVTLYSIYMLFNRR</sequence>
<dbReference type="Proteomes" id="UP000271320">
    <property type="component" value="Unassembled WGS sequence"/>
</dbReference>
<organism evidence="2 3">
    <name type="scientific">Acinetobacter pittii</name>
    <name type="common">Acinetobacter genomosp. 3</name>
    <dbReference type="NCBI Taxonomy" id="48296"/>
    <lineage>
        <taxon>Bacteria</taxon>
        <taxon>Pseudomonadati</taxon>
        <taxon>Pseudomonadota</taxon>
        <taxon>Gammaproteobacteria</taxon>
        <taxon>Moraxellales</taxon>
        <taxon>Moraxellaceae</taxon>
        <taxon>Acinetobacter</taxon>
        <taxon>Acinetobacter calcoaceticus/baumannii complex</taxon>
    </lineage>
</organism>